<feature type="domain" description="Helitron helicase-like" evidence="2">
    <location>
        <begin position="750"/>
        <end position="963"/>
    </location>
</feature>
<dbReference type="Proteomes" id="UP000676336">
    <property type="component" value="Unassembled WGS sequence"/>
</dbReference>
<dbReference type="Pfam" id="PF20209">
    <property type="entry name" value="DUF6570"/>
    <property type="match status" value="1"/>
</dbReference>
<evidence type="ECO:0008006" key="6">
    <source>
        <dbReference type="Google" id="ProtNLM"/>
    </source>
</evidence>
<feature type="domain" description="DUF6570" evidence="3">
    <location>
        <begin position="466"/>
        <end position="603"/>
    </location>
</feature>
<feature type="region of interest" description="Disordered" evidence="1">
    <location>
        <begin position="148"/>
        <end position="275"/>
    </location>
</feature>
<organism evidence="4 5">
    <name type="scientific">Rotaria magnacalcarata</name>
    <dbReference type="NCBI Taxonomy" id="392030"/>
    <lineage>
        <taxon>Eukaryota</taxon>
        <taxon>Metazoa</taxon>
        <taxon>Spiralia</taxon>
        <taxon>Gnathifera</taxon>
        <taxon>Rotifera</taxon>
        <taxon>Eurotatoria</taxon>
        <taxon>Bdelloidea</taxon>
        <taxon>Philodinida</taxon>
        <taxon>Philodinidae</taxon>
        <taxon>Rotaria</taxon>
    </lineage>
</organism>
<evidence type="ECO:0000313" key="5">
    <source>
        <dbReference type="Proteomes" id="UP000676336"/>
    </source>
</evidence>
<evidence type="ECO:0000313" key="4">
    <source>
        <dbReference type="EMBL" id="CAF4140542.1"/>
    </source>
</evidence>
<feature type="non-terminal residue" evidence="4">
    <location>
        <position position="1290"/>
    </location>
</feature>
<dbReference type="InterPro" id="IPR046700">
    <property type="entry name" value="DUF6570"/>
</dbReference>
<sequence length="1290" mass="146573">FWTHTQREIDARQSNAGNWSPNHFVPLLLPSDNSQSQNHIAQPKISGSGSTPTKATTKNNTLTQVRIPEFNADDNETQPFQVSSTVTTATNEITTPRTKRRLQLAETYANVQSTTAEYKRMQARERMATKRAETTPEQAERQRMLARERSAARRAVLTPQQAERERTLARERSAARRAALTSDEVEQQRALTREKNAARRAALTSDEVEQQRALTREKNTARRAALTSEEVEQQRSIDREIHAARRATLTPKEVEQQRTLARERSMAKRATATPIEAEEQRVLARERSAARRAARMSEEAEQQQTVAYKTTRLQKTVKRKQTIMKRKPNECAKVDWPKPVDIDCKINCLKNFIQHMSMDSLAESVCGICNVRRYKRDLRHVPLSKVPSIELLKIHPDLHNIIPKIQEINSFNSNDSNVQSSTNNQPFTCINGMLFYEAGLRKTVDRKKRSLIHCDVCTECWSSLAKEKIPKFSATNKVWMGDIPKQLQGLTIPEQRLIALYRHNSCIVKLQSPFHSTSTAQSALKGNCISFPQDVINIATTLPLDLDDLCDSLKIIFVGSRMPQRSQLKHILTVRKKKIYDALQWLNQNNPLYRYITINQSTIDKLPDDDVPECLWATMEISNNTEAAESERSSYIPDPLTNASESNTATTVPITASAVLDVNGTTVSADDVAEHLLGQMKIRVSDKTLERQSEEAAEQDPVYMIPRGNKPVNEYSNPNLLLGVFPTLFPYGCGALEDSSRPVQINFREHVRYLLSYGDRRFEEHHSFIFVLFNILQRRTACFHAQLMTSRSYFQKSAQLLESLSSEDVAIALLNISKASYSKVTDERINALMKHIKVVGGHVMGSAHSRSALRMKIHSLCFNLGLPSLFVTINPADIHSPVALYFAGVDLDLDRVLPELLRTSYERAQIIATHPVATAKFFNCLIKSILKCLVLGGALGPTKAYFGTVESQGRGSLHLHLLIWLNHEYTPAQLKENIQNQDFRDNLLKYLEDVVKEDLDLFRDEINDGTSTTSDTRVSIQETGPITDEVVPACLPTPNPASGDFHRIFCKDVVRLVETSNIHKHSATCYKYSKGKSDTSKTCRMRMPRVLVKTSNIDLSTGQITMRRSHPWINNFNEWLISACRSNMDIKFIWSGNDAKALVYYITDYVTKSTLAFHDMFALAQQGVKSIEQQRATNNIDNAIEKSRKLVLRCYNMIASQQEVSGVQVASYLMNYDDHYTTHTFRNLFLISIENYLQAELTKARLQEKDIDEERLEEMTTPIDEEQEEDTKQTEEQFLLEPTQTKNGDR</sequence>
<dbReference type="EMBL" id="CAJOBI010009543">
    <property type="protein sequence ID" value="CAF4140542.1"/>
    <property type="molecule type" value="Genomic_DNA"/>
</dbReference>
<feature type="compositionally biased region" description="Polar residues" evidence="1">
    <location>
        <begin position="31"/>
        <end position="58"/>
    </location>
</feature>
<feature type="compositionally biased region" description="Basic and acidic residues" evidence="1">
    <location>
        <begin position="162"/>
        <end position="174"/>
    </location>
</feature>
<evidence type="ECO:0000256" key="1">
    <source>
        <dbReference type="SAM" id="MobiDB-lite"/>
    </source>
</evidence>
<accession>A0A8S2R5J5</accession>
<name>A0A8S2R5J5_9BILA</name>
<feature type="compositionally biased region" description="Basic and acidic residues" evidence="1">
    <location>
        <begin position="232"/>
        <end position="243"/>
    </location>
</feature>
<evidence type="ECO:0000259" key="2">
    <source>
        <dbReference type="Pfam" id="PF14214"/>
    </source>
</evidence>
<feature type="non-terminal residue" evidence="4">
    <location>
        <position position="1"/>
    </location>
</feature>
<protein>
    <recommendedName>
        <fullName evidence="6">Helitron helicase-like domain-containing protein</fullName>
    </recommendedName>
</protein>
<reference evidence="4" key="1">
    <citation type="submission" date="2021-02" db="EMBL/GenBank/DDBJ databases">
        <authorList>
            <person name="Nowell W R."/>
        </authorList>
    </citation>
    <scope>NUCLEOTIDE SEQUENCE</scope>
</reference>
<feature type="region of interest" description="Disordered" evidence="1">
    <location>
        <begin position="1249"/>
        <end position="1290"/>
    </location>
</feature>
<feature type="compositionally biased region" description="Basic and acidic residues" evidence="1">
    <location>
        <begin position="252"/>
        <end position="266"/>
    </location>
</feature>
<comment type="caution">
    <text evidence="4">The sequence shown here is derived from an EMBL/GenBank/DDBJ whole genome shotgun (WGS) entry which is preliminary data.</text>
</comment>
<feature type="region of interest" description="Disordered" evidence="1">
    <location>
        <begin position="30"/>
        <end position="58"/>
    </location>
</feature>
<dbReference type="InterPro" id="IPR025476">
    <property type="entry name" value="Helitron_helicase-like"/>
</dbReference>
<evidence type="ECO:0000259" key="3">
    <source>
        <dbReference type="Pfam" id="PF20209"/>
    </source>
</evidence>
<gene>
    <name evidence="4" type="ORF">SMN809_LOCUS19223</name>
</gene>
<proteinExistence type="predicted"/>
<dbReference type="Pfam" id="PF14214">
    <property type="entry name" value="Helitron_like_N"/>
    <property type="match status" value="1"/>
</dbReference>